<feature type="domain" description="DUF4921" evidence="1">
    <location>
        <begin position="21"/>
        <end position="435"/>
    </location>
</feature>
<protein>
    <recommendedName>
        <fullName evidence="1">DUF4921 domain-containing protein</fullName>
    </recommendedName>
</protein>
<dbReference type="EMBL" id="BSER01000009">
    <property type="protein sequence ID" value="GLJ95452.1"/>
    <property type="molecule type" value="Genomic_DNA"/>
</dbReference>
<reference evidence="2" key="1">
    <citation type="journal article" date="2014" name="Int. J. Syst. Evol. Microbiol.">
        <title>Complete genome sequence of Corynebacterium casei LMG S-19264T (=DSM 44701T), isolated from a smear-ripened cheese.</title>
        <authorList>
            <consortium name="US DOE Joint Genome Institute (JGI-PGF)"/>
            <person name="Walter F."/>
            <person name="Albersmeier A."/>
            <person name="Kalinowski J."/>
            <person name="Ruckert C."/>
        </authorList>
    </citation>
    <scope>NUCLEOTIDE SEQUENCE</scope>
    <source>
        <strain evidence="2">VKM Ac-1940</strain>
    </source>
</reference>
<dbReference type="Pfam" id="PF16268">
    <property type="entry name" value="DUF4921"/>
    <property type="match status" value="1"/>
</dbReference>
<dbReference type="AlphaFoldDB" id="A0A9W6HLN0"/>
<reference evidence="2" key="2">
    <citation type="submission" date="2023-01" db="EMBL/GenBank/DDBJ databases">
        <authorList>
            <person name="Sun Q."/>
            <person name="Evtushenko L."/>
        </authorList>
    </citation>
    <scope>NUCLEOTIDE SEQUENCE</scope>
    <source>
        <strain evidence="2">VKM Ac-1940</strain>
    </source>
</reference>
<evidence type="ECO:0000313" key="3">
    <source>
        <dbReference type="Proteomes" id="UP001142291"/>
    </source>
</evidence>
<dbReference type="Gene3D" id="3.30.428.10">
    <property type="entry name" value="HIT-like"/>
    <property type="match status" value="1"/>
</dbReference>
<proteinExistence type="predicted"/>
<evidence type="ECO:0000313" key="2">
    <source>
        <dbReference type="EMBL" id="GLJ95452.1"/>
    </source>
</evidence>
<gene>
    <name evidence="2" type="ORF">GCM10017591_15150</name>
</gene>
<evidence type="ECO:0000259" key="1">
    <source>
        <dbReference type="Pfam" id="PF16268"/>
    </source>
</evidence>
<name>A0A9W6HLN0_9MICO</name>
<dbReference type="Proteomes" id="UP001142291">
    <property type="component" value="Unassembled WGS sequence"/>
</dbReference>
<dbReference type="SUPFAM" id="SSF54197">
    <property type="entry name" value="HIT-like"/>
    <property type="match status" value="1"/>
</dbReference>
<keyword evidence="3" id="KW-1185">Reference proteome</keyword>
<sequence>MPPPDRLGVVSDGARTPIRRMPDGTVKQVGPLTGTQVWTVPGRANRPLEAPRDAPRPVAPGEADRVCAFCATRYLETTPEKERLVGEDVELHRHVPPGDLFDTVAEFRRFGNLFEIVSAEYWRENHGFRQPSAIVEWAQEYLSTAEGRTHIETLAAIRAQATGEEVSLEEAALDLLGGSHDVIVARRHLVDDARYDDQLASAGTLSPDEHAAYTAFTVRALAEIQAAQPNAAYVAVFQNWLRPAGASFEHLHKQLVAIDEHGPQVDHELRLLSHDRDLYQRELADLAVSERLLVAATDGAVAFAGIGHRYPAFEVFSTSEANLPQEHSAAGIRAVSDLVHALHAVSGPLVPTNEEWHYRPPGAPWPMPWRVVLKWRISNPAGFEGGTKIYVNTIDPWELRRRAVAELQALRTDGRIAPGIRIGDECVASDATLRYADAPERA</sequence>
<dbReference type="InterPro" id="IPR036265">
    <property type="entry name" value="HIT-like_sf"/>
</dbReference>
<dbReference type="InterPro" id="IPR032576">
    <property type="entry name" value="DUF4921"/>
</dbReference>
<organism evidence="2 3">
    <name type="scientific">Microbacterium dextranolyticum</name>
    <dbReference type="NCBI Taxonomy" id="36806"/>
    <lineage>
        <taxon>Bacteria</taxon>
        <taxon>Bacillati</taxon>
        <taxon>Actinomycetota</taxon>
        <taxon>Actinomycetes</taxon>
        <taxon>Micrococcales</taxon>
        <taxon>Microbacteriaceae</taxon>
        <taxon>Microbacterium</taxon>
    </lineage>
</organism>
<comment type="caution">
    <text evidence="2">The sequence shown here is derived from an EMBL/GenBank/DDBJ whole genome shotgun (WGS) entry which is preliminary data.</text>
</comment>
<accession>A0A9W6HLN0</accession>